<name>A0A2P2R1X9_RHIMU</name>
<proteinExistence type="predicted"/>
<protein>
    <submittedName>
        <fullName evidence="1">Uncharacterized protein</fullName>
    </submittedName>
</protein>
<organism evidence="1">
    <name type="scientific">Rhizophora mucronata</name>
    <name type="common">Asiatic mangrove</name>
    <dbReference type="NCBI Taxonomy" id="61149"/>
    <lineage>
        <taxon>Eukaryota</taxon>
        <taxon>Viridiplantae</taxon>
        <taxon>Streptophyta</taxon>
        <taxon>Embryophyta</taxon>
        <taxon>Tracheophyta</taxon>
        <taxon>Spermatophyta</taxon>
        <taxon>Magnoliopsida</taxon>
        <taxon>eudicotyledons</taxon>
        <taxon>Gunneridae</taxon>
        <taxon>Pentapetalae</taxon>
        <taxon>rosids</taxon>
        <taxon>fabids</taxon>
        <taxon>Malpighiales</taxon>
        <taxon>Rhizophoraceae</taxon>
        <taxon>Rhizophora</taxon>
    </lineage>
</organism>
<dbReference type="AlphaFoldDB" id="A0A2P2R1X9"/>
<evidence type="ECO:0000313" key="1">
    <source>
        <dbReference type="EMBL" id="MBX73269.1"/>
    </source>
</evidence>
<reference evidence="1" key="1">
    <citation type="submission" date="2018-02" db="EMBL/GenBank/DDBJ databases">
        <title>Rhizophora mucronata_Transcriptome.</title>
        <authorList>
            <person name="Meera S.P."/>
            <person name="Sreeshan A."/>
            <person name="Augustine A."/>
        </authorList>
    </citation>
    <scope>NUCLEOTIDE SEQUENCE</scope>
    <source>
        <tissue evidence="1">Leaf</tissue>
    </source>
</reference>
<accession>A0A2P2R1X9</accession>
<sequence length="30" mass="3299">MVSGVALQQAPLINAEDFKTKYSDLDFSLP</sequence>
<dbReference type="EMBL" id="GGEC01092785">
    <property type="protein sequence ID" value="MBX73269.1"/>
    <property type="molecule type" value="Transcribed_RNA"/>
</dbReference>